<name>A0AC61DDM2_9FIRM</name>
<keyword evidence="2" id="KW-1185">Reference proteome</keyword>
<accession>A0AC61DDM2</accession>
<proteinExistence type="predicted"/>
<comment type="caution">
    <text evidence="1">The sequence shown here is derived from an EMBL/GenBank/DDBJ whole genome shotgun (WGS) entry which is preliminary data.</text>
</comment>
<organism evidence="1 2">
    <name type="scientific">Sporanaerobium hydrogeniformans</name>
    <dbReference type="NCBI Taxonomy" id="3072179"/>
    <lineage>
        <taxon>Bacteria</taxon>
        <taxon>Bacillati</taxon>
        <taxon>Bacillota</taxon>
        <taxon>Clostridia</taxon>
        <taxon>Lachnospirales</taxon>
        <taxon>Lachnospiraceae</taxon>
        <taxon>Sporanaerobium</taxon>
    </lineage>
</organism>
<protein>
    <submittedName>
        <fullName evidence="1">Uncharacterized protein</fullName>
    </submittedName>
</protein>
<evidence type="ECO:0000313" key="2">
    <source>
        <dbReference type="Proteomes" id="UP000224460"/>
    </source>
</evidence>
<reference evidence="1" key="1">
    <citation type="submission" date="2017-10" db="EMBL/GenBank/DDBJ databases">
        <title>Genome sequence of cellulolytic Lachnospiraceae bacterium XHS1971 isolated from hotspring sediment.</title>
        <authorList>
            <person name="Vasudevan G."/>
            <person name="Joshi A.J."/>
            <person name="Hivarkar S."/>
            <person name="Lanjekar V.B."/>
            <person name="Dhakephalkar P.K."/>
            <person name="Dagar S."/>
        </authorList>
    </citation>
    <scope>NUCLEOTIDE SEQUENCE</scope>
    <source>
        <strain evidence="1">XHS1971</strain>
    </source>
</reference>
<dbReference type="EMBL" id="PEDL01000007">
    <property type="protein sequence ID" value="PHV70796.1"/>
    <property type="molecule type" value="Genomic_DNA"/>
</dbReference>
<gene>
    <name evidence="1" type="ORF">CS063_08490</name>
</gene>
<sequence>MSIIIKYIIKSMCEKKLRTLLIMLAILLSGALCFASMGITDSVMKLYEDNAKASIGNADLKITANGKSPSEYVNLGPSRQLSKETNYIIPTINTSAYYKVGQEVYDEMHLIGITLEDYMRMNTLELIRVSKSLAFEGSNIIISAKTADKYGFQVGDSLEVRLKDKRKRYIIYGVTTNVGIFKNEGDTPLLMVPYEELSSNLGADNRATILYIKATGGKDLRVLMESIKKLYPKYEVSEAMDLGSFREILTSFSTMLVMMAVIITMMSLFIVYSSFKVIMLEKMPVIGTFRSIGASKQMVNRVLLLEGSFYGVLGGVLASLVGVGILKGIVMAMMVALKGEVVTGKVVLKPSYFIGTFLLCLLICLLSSLFPILKISKIPVKEIVLGGTEKMKGRRFWKDIFYLLIVGFSIWGTQVVPEQLSLVAGSLSLILCILGVIGVLPLIVKWTTGLIESLFGSLFGNIGLLAIKNIKDNKSIRNSLTLIVIGVGILLMINNFGQNLAVEIVNAYEKSFAYSLEIKMDRMTKIDVRALYYEEGIKEAYGNIEGGVFAGQKTLLVDYDNAPILSVEAVQGERHGKYKTYTYVSEEAKREILNSLREGRNIAVASILKKRYNLEKGQLLRLELPEGIRTYRIVGFFDTLMNNGNMVQIGENYYRQDFASHNYTSIYLKTSHEPDAVLEYLKMKYRDRHLQGRSLQNQIKDNADSNASVMMVLSTLSLLAVLIGIVGIINNLFISFIERKRSIAVYRSVGMSKKQVLQMIFLEALYTGSMGASVGIGMGWIMMKNLPYALELIQMPPVAYFIGEGIGVYLMMATLVTVVASISPAFKSSKLNIIEAIKFE</sequence>
<evidence type="ECO:0000313" key="1">
    <source>
        <dbReference type="EMBL" id="PHV70796.1"/>
    </source>
</evidence>
<dbReference type="Proteomes" id="UP000224460">
    <property type="component" value="Unassembled WGS sequence"/>
</dbReference>